<proteinExistence type="predicted"/>
<organism evidence="6 7">
    <name type="scientific">Polymorphospora rubra</name>
    <dbReference type="NCBI Taxonomy" id="338584"/>
    <lineage>
        <taxon>Bacteria</taxon>
        <taxon>Bacillati</taxon>
        <taxon>Actinomycetota</taxon>
        <taxon>Actinomycetes</taxon>
        <taxon>Micromonosporales</taxon>
        <taxon>Micromonosporaceae</taxon>
        <taxon>Polymorphospora</taxon>
    </lineage>
</organism>
<keyword evidence="3" id="KW-0804">Transcription</keyword>
<dbReference type="EMBL" id="AP023359">
    <property type="protein sequence ID" value="BCJ68314.1"/>
    <property type="molecule type" value="Genomic_DNA"/>
</dbReference>
<evidence type="ECO:0000259" key="4">
    <source>
        <dbReference type="PROSITE" id="PS51077"/>
    </source>
</evidence>
<reference evidence="6" key="1">
    <citation type="submission" date="2020-08" db="EMBL/GenBank/DDBJ databases">
        <title>Whole genome shotgun sequence of Polymorphospora rubra NBRC 101157.</title>
        <authorList>
            <person name="Komaki H."/>
            <person name="Tamura T."/>
        </authorList>
    </citation>
    <scope>NUCLEOTIDE SEQUENCE</scope>
    <source>
        <strain evidence="6">NBRC 101157</strain>
    </source>
</reference>
<dbReference type="InterPro" id="IPR029016">
    <property type="entry name" value="GAF-like_dom_sf"/>
</dbReference>
<dbReference type="SMART" id="SM00346">
    <property type="entry name" value="HTH_ICLR"/>
    <property type="match status" value="1"/>
</dbReference>
<evidence type="ECO:0000256" key="1">
    <source>
        <dbReference type="ARBA" id="ARBA00023015"/>
    </source>
</evidence>
<accession>A0A810N766</accession>
<dbReference type="SUPFAM" id="SSF55781">
    <property type="entry name" value="GAF domain-like"/>
    <property type="match status" value="1"/>
</dbReference>
<protein>
    <submittedName>
        <fullName evidence="6">IclR family transcriptional regulator</fullName>
    </submittedName>
</protein>
<dbReference type="Pfam" id="PF09339">
    <property type="entry name" value="HTH_IclR"/>
    <property type="match status" value="1"/>
</dbReference>
<dbReference type="Gene3D" id="3.30.450.40">
    <property type="match status" value="1"/>
</dbReference>
<feature type="domain" description="HTH iclR-type" evidence="4">
    <location>
        <begin position="19"/>
        <end position="82"/>
    </location>
</feature>
<sequence>MPGREAEMESPKTFANQSAKVVEQAVEVLCSIAGTPEENLGVREISRRLGIGRSTAQRILVALRNSGMLTVDEYRGTYAPGRRLAELSTLRLYRGNLVTVARRHLERLWRLTGETVSLSVQAHGLRVTLDKIDSIHDLRLSTDIGVGSPLYAGAAGRVLLAFLPEDERREYLASVDIARLTPATVDDRAALVRSLVEVRRTGYAISYGERVSGGVAVAAPVTRDGHAVASVSVFAPAHRLDPATAADIALDVVRAAALIEGDLFMKQPVA</sequence>
<dbReference type="Gene3D" id="1.10.10.10">
    <property type="entry name" value="Winged helix-like DNA-binding domain superfamily/Winged helix DNA-binding domain"/>
    <property type="match status" value="1"/>
</dbReference>
<dbReference type="KEGG" id="pry:Prubr_53350"/>
<evidence type="ECO:0000256" key="3">
    <source>
        <dbReference type="ARBA" id="ARBA00023163"/>
    </source>
</evidence>
<dbReference type="InterPro" id="IPR050707">
    <property type="entry name" value="HTH_MetabolicPath_Reg"/>
</dbReference>
<dbReference type="Pfam" id="PF01614">
    <property type="entry name" value="IclR_C"/>
    <property type="match status" value="1"/>
</dbReference>
<dbReference type="Proteomes" id="UP000680866">
    <property type="component" value="Chromosome"/>
</dbReference>
<dbReference type="InterPro" id="IPR014757">
    <property type="entry name" value="Tscrpt_reg_IclR_C"/>
</dbReference>
<dbReference type="PROSITE" id="PS51077">
    <property type="entry name" value="HTH_ICLR"/>
    <property type="match status" value="1"/>
</dbReference>
<dbReference type="SUPFAM" id="SSF46785">
    <property type="entry name" value="Winged helix' DNA-binding domain"/>
    <property type="match status" value="1"/>
</dbReference>
<evidence type="ECO:0000313" key="7">
    <source>
        <dbReference type="Proteomes" id="UP000680866"/>
    </source>
</evidence>
<evidence type="ECO:0000259" key="5">
    <source>
        <dbReference type="PROSITE" id="PS51078"/>
    </source>
</evidence>
<dbReference type="GO" id="GO:0003700">
    <property type="term" value="F:DNA-binding transcription factor activity"/>
    <property type="evidence" value="ECO:0007669"/>
    <property type="project" value="TreeGrafter"/>
</dbReference>
<evidence type="ECO:0000313" key="6">
    <source>
        <dbReference type="EMBL" id="BCJ68314.1"/>
    </source>
</evidence>
<keyword evidence="2" id="KW-0238">DNA-binding</keyword>
<dbReference type="GO" id="GO:0045892">
    <property type="term" value="P:negative regulation of DNA-templated transcription"/>
    <property type="evidence" value="ECO:0007669"/>
    <property type="project" value="TreeGrafter"/>
</dbReference>
<keyword evidence="7" id="KW-1185">Reference proteome</keyword>
<evidence type="ECO:0000256" key="2">
    <source>
        <dbReference type="ARBA" id="ARBA00023125"/>
    </source>
</evidence>
<gene>
    <name evidence="6" type="ORF">Prubr_53350</name>
</gene>
<dbReference type="PROSITE" id="PS51078">
    <property type="entry name" value="ICLR_ED"/>
    <property type="match status" value="1"/>
</dbReference>
<dbReference type="PANTHER" id="PTHR30136">
    <property type="entry name" value="HELIX-TURN-HELIX TRANSCRIPTIONAL REGULATOR, ICLR FAMILY"/>
    <property type="match status" value="1"/>
</dbReference>
<dbReference type="InterPro" id="IPR036390">
    <property type="entry name" value="WH_DNA-bd_sf"/>
</dbReference>
<name>A0A810N766_9ACTN</name>
<dbReference type="PANTHER" id="PTHR30136:SF35">
    <property type="entry name" value="HTH-TYPE TRANSCRIPTIONAL REGULATOR RV1719"/>
    <property type="match status" value="1"/>
</dbReference>
<dbReference type="InterPro" id="IPR005471">
    <property type="entry name" value="Tscrpt_reg_IclR_N"/>
</dbReference>
<dbReference type="InterPro" id="IPR036388">
    <property type="entry name" value="WH-like_DNA-bd_sf"/>
</dbReference>
<keyword evidence="1" id="KW-0805">Transcription regulation</keyword>
<dbReference type="AlphaFoldDB" id="A0A810N766"/>
<feature type="domain" description="IclR-ED" evidence="5">
    <location>
        <begin position="83"/>
        <end position="265"/>
    </location>
</feature>
<dbReference type="GO" id="GO:0003677">
    <property type="term" value="F:DNA binding"/>
    <property type="evidence" value="ECO:0007669"/>
    <property type="project" value="UniProtKB-KW"/>
</dbReference>